<protein>
    <submittedName>
        <fullName evidence="1">Uncharacterized protein</fullName>
    </submittedName>
</protein>
<gene>
    <name evidence="1" type="ORF">GXX48_10030</name>
</gene>
<comment type="caution">
    <text evidence="1">The sequence shown here is derived from an EMBL/GenBank/DDBJ whole genome shotgun (WGS) entry which is preliminary data.</text>
</comment>
<dbReference type="EMBL" id="DUMN01000299">
    <property type="protein sequence ID" value="HHV67964.1"/>
    <property type="molecule type" value="Genomic_DNA"/>
</dbReference>
<sequence length="65" mass="7365">MLQNRKSIADQATNEQREARVDLAAAHREAIKDGFIEGIDNHFSMLVPGTTDRRHDTKVLNLSDF</sequence>
<dbReference type="AlphaFoldDB" id="A0A7V6PBI1"/>
<evidence type="ECO:0000313" key="1">
    <source>
        <dbReference type="EMBL" id="HHV67964.1"/>
    </source>
</evidence>
<organism evidence="1 2">
    <name type="scientific">Brucella intermedia</name>
    <dbReference type="NCBI Taxonomy" id="94625"/>
    <lineage>
        <taxon>Bacteria</taxon>
        <taxon>Pseudomonadati</taxon>
        <taxon>Pseudomonadota</taxon>
        <taxon>Alphaproteobacteria</taxon>
        <taxon>Hyphomicrobiales</taxon>
        <taxon>Brucellaceae</taxon>
        <taxon>Brucella/Ochrobactrum group</taxon>
        <taxon>Brucella</taxon>
    </lineage>
</organism>
<accession>A0A7V6PBI1</accession>
<reference evidence="1 2" key="1">
    <citation type="journal article" date="2020" name="Biotechnol. Biofuels">
        <title>New insights from the biogas microbiome by comprehensive genome-resolved metagenomics of nearly 1600 species originating from multiple anaerobic digesters.</title>
        <authorList>
            <person name="Campanaro S."/>
            <person name="Treu L."/>
            <person name="Rodriguez-R L.M."/>
            <person name="Kovalovszki A."/>
            <person name="Ziels R.M."/>
            <person name="Maus I."/>
            <person name="Zhu X."/>
            <person name="Kougias P.G."/>
            <person name="Basile A."/>
            <person name="Luo G."/>
            <person name="Schluter A."/>
            <person name="Konstantinidis K.T."/>
            <person name="Angelidaki I."/>
        </authorList>
    </citation>
    <scope>NUCLEOTIDE SEQUENCE [LARGE SCALE GENOMIC DNA]</scope>
    <source>
        <strain evidence="1">AS04akNAM_66</strain>
    </source>
</reference>
<name>A0A7V6PBI1_9HYPH</name>
<dbReference type="Proteomes" id="UP000551563">
    <property type="component" value="Unassembled WGS sequence"/>
</dbReference>
<evidence type="ECO:0000313" key="2">
    <source>
        <dbReference type="Proteomes" id="UP000551563"/>
    </source>
</evidence>
<proteinExistence type="predicted"/>